<keyword evidence="4 17" id="KW-0329">Glyoxylate bypass</keyword>
<evidence type="ECO:0000256" key="3">
    <source>
        <dbReference type="ARBA" id="ARBA00011738"/>
    </source>
</evidence>
<dbReference type="PROSITE" id="PS00470">
    <property type="entry name" value="IDH_IMDH"/>
    <property type="match status" value="1"/>
</dbReference>
<evidence type="ECO:0000313" key="20">
    <source>
        <dbReference type="Proteomes" id="UP000283387"/>
    </source>
</evidence>
<feature type="binding site" evidence="14">
    <location>
        <position position="310"/>
    </location>
    <ligand>
        <name>Mg(2+)</name>
        <dbReference type="ChEBI" id="CHEBI:18420"/>
    </ligand>
</feature>
<keyword evidence="6 17" id="KW-0479">Metal-binding</keyword>
<evidence type="ECO:0000313" key="19">
    <source>
        <dbReference type="EMBL" id="RKD89687.1"/>
    </source>
</evidence>
<feature type="binding site" evidence="13">
    <location>
        <position position="357"/>
    </location>
    <ligand>
        <name>NADP(+)</name>
        <dbReference type="ChEBI" id="CHEBI:58349"/>
    </ligand>
</feature>
<comment type="subunit">
    <text evidence="3">Homodimer.</text>
</comment>
<evidence type="ECO:0000256" key="5">
    <source>
        <dbReference type="ARBA" id="ARBA00022532"/>
    </source>
</evidence>
<evidence type="ECO:0000256" key="15">
    <source>
        <dbReference type="PIRSR" id="PIRSR604439-4"/>
    </source>
</evidence>
<evidence type="ECO:0000256" key="10">
    <source>
        <dbReference type="ARBA" id="ARBA00023211"/>
    </source>
</evidence>
<name>A0A419W2H4_9BACT</name>
<evidence type="ECO:0000256" key="9">
    <source>
        <dbReference type="ARBA" id="ARBA00023002"/>
    </source>
</evidence>
<evidence type="ECO:0000256" key="13">
    <source>
        <dbReference type="PIRSR" id="PIRSR604439-2"/>
    </source>
</evidence>
<evidence type="ECO:0000256" key="14">
    <source>
        <dbReference type="PIRSR" id="PIRSR604439-3"/>
    </source>
</evidence>
<dbReference type="OrthoDB" id="9806254at2"/>
<dbReference type="EC" id="1.1.1.42" evidence="17"/>
<feature type="site" description="Critical for catalysis" evidence="15">
    <location>
        <position position="220"/>
    </location>
</feature>
<organism evidence="19 20">
    <name type="scientific">Mangrovibacterium diazotrophicum</name>
    <dbReference type="NCBI Taxonomy" id="1261403"/>
    <lineage>
        <taxon>Bacteria</taxon>
        <taxon>Pseudomonadati</taxon>
        <taxon>Bacteroidota</taxon>
        <taxon>Bacteroidia</taxon>
        <taxon>Marinilabiliales</taxon>
        <taxon>Prolixibacteraceae</taxon>
        <taxon>Mangrovibacterium</taxon>
    </lineage>
</organism>
<feature type="binding site" evidence="12">
    <location>
        <position position="108"/>
    </location>
    <ligand>
        <name>D-threo-isocitrate</name>
        <dbReference type="ChEBI" id="CHEBI:15562"/>
    </ligand>
</feature>
<dbReference type="Proteomes" id="UP000283387">
    <property type="component" value="Unassembled WGS sequence"/>
</dbReference>
<dbReference type="RefSeq" id="WP_120271147.1">
    <property type="nucleotide sequence ID" value="NZ_RAPN01000001.1"/>
</dbReference>
<dbReference type="InterPro" id="IPR024084">
    <property type="entry name" value="IsoPropMal-DH-like_dom"/>
</dbReference>
<dbReference type="NCBIfam" id="NF005425">
    <property type="entry name" value="PRK07006.1"/>
    <property type="match status" value="1"/>
</dbReference>
<dbReference type="AlphaFoldDB" id="A0A419W2H4"/>
<dbReference type="SUPFAM" id="SSF53659">
    <property type="entry name" value="Isocitrate/Isopropylmalate dehydrogenase-like"/>
    <property type="match status" value="1"/>
</dbReference>
<accession>A0A419W2H4</accession>
<feature type="site" description="Critical for catalysis" evidence="15">
    <location>
        <position position="149"/>
    </location>
</feature>
<dbReference type="EMBL" id="RAPN01000001">
    <property type="protein sequence ID" value="RKD89687.1"/>
    <property type="molecule type" value="Genomic_DNA"/>
</dbReference>
<comment type="catalytic activity">
    <reaction evidence="11">
        <text>D-threo-isocitrate + NADP(+) = 2-oxoglutarate + CO2 + NADPH</text>
        <dbReference type="Rhea" id="RHEA:19629"/>
        <dbReference type="ChEBI" id="CHEBI:15562"/>
        <dbReference type="ChEBI" id="CHEBI:16526"/>
        <dbReference type="ChEBI" id="CHEBI:16810"/>
        <dbReference type="ChEBI" id="CHEBI:57783"/>
        <dbReference type="ChEBI" id="CHEBI:58349"/>
        <dbReference type="EC" id="1.1.1.42"/>
    </reaction>
</comment>
<evidence type="ECO:0000256" key="8">
    <source>
        <dbReference type="ARBA" id="ARBA00022857"/>
    </source>
</evidence>
<proteinExistence type="inferred from homology"/>
<reference evidence="19 20" key="1">
    <citation type="submission" date="2018-09" db="EMBL/GenBank/DDBJ databases">
        <title>Genomic Encyclopedia of Archaeal and Bacterial Type Strains, Phase II (KMG-II): from individual species to whole genera.</title>
        <authorList>
            <person name="Goeker M."/>
        </authorList>
    </citation>
    <scope>NUCLEOTIDE SEQUENCE [LARGE SCALE GENOMIC DNA]</scope>
    <source>
        <strain evidence="19 20">DSM 27148</strain>
    </source>
</reference>
<comment type="similarity">
    <text evidence="2">Belongs to the isocitrate and isopropylmalate dehydrogenases family.</text>
</comment>
<feature type="modified residue" description="Phosphoserine" evidence="16">
    <location>
        <position position="102"/>
    </location>
</feature>
<gene>
    <name evidence="19" type="ORF">BC643_0018</name>
</gene>
<dbReference type="Gene3D" id="3.40.718.10">
    <property type="entry name" value="Isopropylmalate Dehydrogenase"/>
    <property type="match status" value="1"/>
</dbReference>
<protein>
    <recommendedName>
        <fullName evidence="17">Isocitrate dehydrogenase [NADP]</fullName>
        <ecNumber evidence="17">1.1.1.42</ecNumber>
    </recommendedName>
</protein>
<evidence type="ECO:0000256" key="4">
    <source>
        <dbReference type="ARBA" id="ARBA00022435"/>
    </source>
</evidence>
<dbReference type="InterPro" id="IPR004439">
    <property type="entry name" value="Isocitrate_DH_NADP_dimer_prok"/>
</dbReference>
<evidence type="ECO:0000256" key="1">
    <source>
        <dbReference type="ARBA" id="ARBA00001936"/>
    </source>
</evidence>
<evidence type="ECO:0000256" key="12">
    <source>
        <dbReference type="PIRSR" id="PIRSR604439-1"/>
    </source>
</evidence>
<dbReference type="GO" id="GO:0006097">
    <property type="term" value="P:glyoxylate cycle"/>
    <property type="evidence" value="ECO:0007669"/>
    <property type="project" value="UniProtKB-KW"/>
</dbReference>
<evidence type="ECO:0000256" key="7">
    <source>
        <dbReference type="ARBA" id="ARBA00022842"/>
    </source>
</evidence>
<evidence type="ECO:0000256" key="2">
    <source>
        <dbReference type="ARBA" id="ARBA00007769"/>
    </source>
</evidence>
<dbReference type="GO" id="GO:0000287">
    <property type="term" value="F:magnesium ion binding"/>
    <property type="evidence" value="ECO:0007669"/>
    <property type="project" value="InterPro"/>
</dbReference>
<feature type="modified residue" description="N6-succinyllysine" evidence="16">
    <location>
        <position position="89"/>
    </location>
</feature>
<dbReference type="InterPro" id="IPR019818">
    <property type="entry name" value="IsoCit/isopropylmalate_DH_CS"/>
</dbReference>
<dbReference type="GO" id="GO:0004450">
    <property type="term" value="F:isocitrate dehydrogenase (NADP+) activity"/>
    <property type="evidence" value="ECO:0007669"/>
    <property type="project" value="UniProtKB-UniRule"/>
</dbReference>
<feature type="binding site" evidence="12">
    <location>
        <position position="104"/>
    </location>
    <ligand>
        <name>D-threo-isocitrate</name>
        <dbReference type="ChEBI" id="CHEBI:15562"/>
    </ligand>
</feature>
<evidence type="ECO:0000259" key="18">
    <source>
        <dbReference type="SMART" id="SM01329"/>
    </source>
</evidence>
<feature type="binding site" evidence="12">
    <location>
        <position position="142"/>
    </location>
    <ligand>
        <name>D-threo-isocitrate</name>
        <dbReference type="ChEBI" id="CHEBI:15562"/>
    </ligand>
</feature>
<sequence length="422" mass="46794">MEEIITRLDGKLIVPDHPVIPFIEGDGIGKDISIPCQKVIDAAVAKAYGGKRQIVWKEVLAGKKAFEQTGSYLPEETMEDFKKYLVGIKGPLETPVGGGIRSLNVALRQTLDLYVCLRPVRWFKGVPSPIRYPSMVDMHIFRENTEDIYAGIEFMTGEEKTKKFLDFLQNEMGIKTQIRFPESSSFGVKPVSKDGSERLIRAAIEYAIERKLPSVTLVHKGNIMKFTEGAFKNYGYDLAENEFADQVFTWRQYQKIEKGKGQLDAKKALEQAESGGKVIIKDVITDAFLQESLLHPFDHSVIATLNLNGDYVSDQLAAMVGGIGISPGANINYNSGYAIFEATHGTAPNIVGTGKANPSSLILSGVMMLEYMGWDEAAEHVFDAMEHAFAKRRVTSDLHAMMEGATLLSTSEFAEEVIRNIH</sequence>
<keyword evidence="20" id="KW-1185">Reference proteome</keyword>
<evidence type="ECO:0000256" key="17">
    <source>
        <dbReference type="RuleBase" id="RU004446"/>
    </source>
</evidence>
<feature type="binding site" evidence="12">
    <location>
        <position position="102"/>
    </location>
    <ligand>
        <name>D-threo-isocitrate</name>
        <dbReference type="ChEBI" id="CHEBI:15562"/>
    </ligand>
</feature>
<feature type="binding site" evidence="12">
    <location>
        <position position="118"/>
    </location>
    <ligand>
        <name>D-threo-isocitrate</name>
        <dbReference type="ChEBI" id="CHEBI:15562"/>
    </ligand>
</feature>
<comment type="cofactor">
    <cofactor evidence="14">
        <name>Mg(2+)</name>
        <dbReference type="ChEBI" id="CHEBI:18420"/>
    </cofactor>
    <cofactor evidence="14">
        <name>Mn(2+)</name>
        <dbReference type="ChEBI" id="CHEBI:29035"/>
    </cofactor>
    <text evidence="14">Binds 1 Mg(2+) or Mn(2+) ion per subunit.</text>
</comment>
<dbReference type="SMART" id="SM01329">
    <property type="entry name" value="Iso_dh"/>
    <property type="match status" value="1"/>
</dbReference>
<comment type="caution">
    <text evidence="19">The sequence shown here is derived from an EMBL/GenBank/DDBJ whole genome shotgun (WGS) entry which is preliminary data.</text>
</comment>
<evidence type="ECO:0000256" key="6">
    <source>
        <dbReference type="ARBA" id="ARBA00022723"/>
    </source>
</evidence>
<feature type="domain" description="Isopropylmalate dehydrogenase-like" evidence="18">
    <location>
        <begin position="19"/>
        <end position="417"/>
    </location>
</feature>
<evidence type="ECO:0000256" key="11">
    <source>
        <dbReference type="ARBA" id="ARBA00023554"/>
    </source>
</evidence>
<dbReference type="Pfam" id="PF00180">
    <property type="entry name" value="Iso_dh"/>
    <property type="match status" value="1"/>
</dbReference>
<keyword evidence="10 14" id="KW-0464">Manganese</keyword>
<dbReference type="PANTHER" id="PTHR43504:SF1">
    <property type="entry name" value="ISOCITRATE DEHYDROGENASE [NADP]"/>
    <property type="match status" value="1"/>
</dbReference>
<dbReference type="NCBIfam" id="TIGR00183">
    <property type="entry name" value="prok_nadp_idh"/>
    <property type="match status" value="1"/>
</dbReference>
<feature type="modified residue" description="N6-succinyllysine" evidence="16">
    <location>
        <position position="232"/>
    </location>
</feature>
<dbReference type="GO" id="GO:0006099">
    <property type="term" value="P:tricarboxylic acid cycle"/>
    <property type="evidence" value="ECO:0007669"/>
    <property type="project" value="UniProtKB-UniRule"/>
</dbReference>
<keyword evidence="5 17" id="KW-0816">Tricarboxylic acid cycle</keyword>
<dbReference type="GO" id="GO:0051287">
    <property type="term" value="F:NAD binding"/>
    <property type="evidence" value="ECO:0007669"/>
    <property type="project" value="InterPro"/>
</dbReference>
<evidence type="ECO:0000256" key="16">
    <source>
        <dbReference type="PIRSR" id="PIRSR604439-5"/>
    </source>
</evidence>
<keyword evidence="8 13" id="KW-0521">NADP</keyword>
<comment type="cofactor">
    <cofactor evidence="1">
        <name>Mn(2+)</name>
        <dbReference type="ChEBI" id="CHEBI:29035"/>
    </cofactor>
</comment>
<keyword evidence="9" id="KW-0560">Oxidoreductase</keyword>
<dbReference type="PANTHER" id="PTHR43504">
    <property type="entry name" value="ISOCITRATE DEHYDROGENASE [NADP]"/>
    <property type="match status" value="1"/>
</dbReference>
<keyword evidence="7 14" id="KW-0460">Magnesium</keyword>